<feature type="domain" description="At4g14310 8-bladed propeller" evidence="2">
    <location>
        <begin position="631"/>
        <end position="913"/>
    </location>
</feature>
<dbReference type="EMBL" id="KK785482">
    <property type="protein sequence ID" value="KDO42401.1"/>
    <property type="molecule type" value="Genomic_DNA"/>
</dbReference>
<dbReference type="PANTHER" id="PTHR35492:SF1">
    <property type="entry name" value="TRANSDUCIN_WD40 REPEAT-LIKE SUPERFAMILY PROTEIN"/>
    <property type="match status" value="1"/>
</dbReference>
<dbReference type="InterPro" id="IPR015943">
    <property type="entry name" value="WD40/YVTN_repeat-like_dom_sf"/>
</dbReference>
<feature type="region of interest" description="Disordered" evidence="1">
    <location>
        <begin position="1"/>
        <end position="95"/>
    </location>
</feature>
<dbReference type="InterPro" id="IPR057442">
    <property type="entry name" value="Beta-prop_At4g14310"/>
</dbReference>
<feature type="compositionally biased region" description="Low complexity" evidence="1">
    <location>
        <begin position="30"/>
        <end position="43"/>
    </location>
</feature>
<evidence type="ECO:0000259" key="2">
    <source>
        <dbReference type="Pfam" id="PF25465"/>
    </source>
</evidence>
<dbReference type="PANTHER" id="PTHR35492">
    <property type="entry name" value="TRANSDUCIN/WD40 REPEAT-LIKE SUPERFAMILY PROTEIN"/>
    <property type="match status" value="1"/>
</dbReference>
<feature type="compositionally biased region" description="Polar residues" evidence="1">
    <location>
        <begin position="373"/>
        <end position="383"/>
    </location>
</feature>
<dbReference type="PaxDb" id="2711-XP_006489689.1"/>
<protein>
    <recommendedName>
        <fullName evidence="2">At4g14310 8-bladed propeller domain-containing protein</fullName>
    </recommendedName>
</protein>
<reference evidence="3 4" key="1">
    <citation type="submission" date="2014-04" db="EMBL/GenBank/DDBJ databases">
        <authorList>
            <consortium name="International Citrus Genome Consortium"/>
            <person name="Gmitter F."/>
            <person name="Chen C."/>
            <person name="Farmerie W."/>
            <person name="Harkins T."/>
            <person name="Desany B."/>
            <person name="Mohiuddin M."/>
            <person name="Kodira C."/>
            <person name="Borodovsky M."/>
            <person name="Lomsadze A."/>
            <person name="Burns P."/>
            <person name="Jenkins J."/>
            <person name="Prochnik S."/>
            <person name="Shu S."/>
            <person name="Chapman J."/>
            <person name="Pitluck S."/>
            <person name="Schmutz J."/>
            <person name="Rokhsar D."/>
        </authorList>
    </citation>
    <scope>NUCLEOTIDE SEQUENCE</scope>
</reference>
<evidence type="ECO:0000313" key="3">
    <source>
        <dbReference type="EMBL" id="KDO42401.1"/>
    </source>
</evidence>
<dbReference type="Gene3D" id="2.130.10.10">
    <property type="entry name" value="YVTN repeat-like/Quinoprotein amine dehydrogenase"/>
    <property type="match status" value="1"/>
</dbReference>
<dbReference type="STRING" id="2711.A0A067DUW7"/>
<proteinExistence type="predicted"/>
<dbReference type="InterPro" id="IPR045289">
    <property type="entry name" value="At4g14310-like"/>
</dbReference>
<dbReference type="Pfam" id="PF25465">
    <property type="entry name" value="Beta-prop_At4g14310"/>
    <property type="match status" value="1"/>
</dbReference>
<dbReference type="Proteomes" id="UP000027120">
    <property type="component" value="Unassembled WGS sequence"/>
</dbReference>
<dbReference type="InterPro" id="IPR011047">
    <property type="entry name" value="Quinoprotein_ADH-like_sf"/>
</dbReference>
<evidence type="ECO:0000313" key="4">
    <source>
        <dbReference type="Proteomes" id="UP000027120"/>
    </source>
</evidence>
<feature type="compositionally biased region" description="Basic and acidic residues" evidence="1">
    <location>
        <begin position="61"/>
        <end position="75"/>
    </location>
</feature>
<dbReference type="eggNOG" id="ENOG502QUEI">
    <property type="taxonomic scope" value="Eukaryota"/>
</dbReference>
<dbReference type="AlphaFoldDB" id="A0A067DUW7"/>
<accession>A0A067DUW7</accession>
<sequence length="918" mass="100560">MSSLSIHRQRDRGGGSTGTKAVTPNSVSYKNPSPGLKKSSSGKENPKPITRSQKPVIKSVPRVEKAAVESGDSRIRRSTSSAPRGRSQSPSEFIRVYSDLKKDRVSRVSVERKGSRDSSVKGAELGFNEKRGFSELKSDKERKLSGVGVLGSNYNKGVNLGSNLGKSSGISVTSNFVSRNEKRSSDVGLKVEKYDKVDVLNSENRLEKIDRSVGLGLNESDEKISRDSKVSETLKEKSLSEEGLSTKVGVKFPSKLHEKLTFLEGKVKRIQSDIKRTKEMLDMNNPDATKLILSDIQEKISGIEKAMGNVAGDSGVKIVGSKGVGKNVEGSKIVEMSQDKIVDGVKGLVKGLKSEELEARLFPHHKLLRNRTSKPASESSQSDELNDEGARSDLKVEEKLLSPIEENPIALQFLASLNKDENKVSAKSGLVDLECDEVFETDEAAKSGEKGLSCMFSGKGEAELELTSDERLDEFDDQENRQAFVIDEGIEDTCTYQLNEIGQRTSTGGWFVSEGESVLLAHDDGSCSYYDITNCEDKAVYKPPTAVSSSIWRDCWIIRAAGADGCSGRYVVAASAGNSLDSGFCSWDFYTKDVRAFHIEGEGKTTSRTVLGPLPNNNIYRRNAFSSVLVPETHQWWYKPCGPLIASAASSQRVVTVYDIRDGEQIMQWEVQKPVLTMDYSSPLQWRNRGKLVVAEAETISLWDVNSLNPQTLLSVSSCGRKISALHVNNTDAELGGGVRQRVSSAEAEGNDGVFCTPDSINILDFRHPAGIGLKIPKFGVNAQSVFSRGDSIFLGCCNVRSTGKKQPSSQVQQFSLRKQRLMNTYSLPESNAHSYHSAITQVWGNSNLVMGISGEGLFVFDALSNDGFQSFASDNSSIQKVREIIGPDDLFAPSFDYLASRVLLISRDRPALWRHLP</sequence>
<feature type="region of interest" description="Disordered" evidence="1">
    <location>
        <begin position="368"/>
        <end position="391"/>
    </location>
</feature>
<gene>
    <name evidence="3" type="ORF">CISIN_1g002470mg</name>
</gene>
<feature type="compositionally biased region" description="Polar residues" evidence="1">
    <location>
        <begin position="18"/>
        <end position="29"/>
    </location>
</feature>
<evidence type="ECO:0000256" key="1">
    <source>
        <dbReference type="SAM" id="MobiDB-lite"/>
    </source>
</evidence>
<keyword evidence="4" id="KW-1185">Reference proteome</keyword>
<organism evidence="3 4">
    <name type="scientific">Citrus sinensis</name>
    <name type="common">Sweet orange</name>
    <name type="synonym">Citrus aurantium var. sinensis</name>
    <dbReference type="NCBI Taxonomy" id="2711"/>
    <lineage>
        <taxon>Eukaryota</taxon>
        <taxon>Viridiplantae</taxon>
        <taxon>Streptophyta</taxon>
        <taxon>Embryophyta</taxon>
        <taxon>Tracheophyta</taxon>
        <taxon>Spermatophyta</taxon>
        <taxon>Magnoliopsida</taxon>
        <taxon>eudicotyledons</taxon>
        <taxon>Gunneridae</taxon>
        <taxon>Pentapetalae</taxon>
        <taxon>rosids</taxon>
        <taxon>malvids</taxon>
        <taxon>Sapindales</taxon>
        <taxon>Rutaceae</taxon>
        <taxon>Aurantioideae</taxon>
        <taxon>Citrus</taxon>
    </lineage>
</organism>
<feature type="compositionally biased region" description="Polar residues" evidence="1">
    <location>
        <begin position="78"/>
        <end position="91"/>
    </location>
</feature>
<name>A0A067DUW7_CITSI</name>
<dbReference type="SUPFAM" id="SSF50998">
    <property type="entry name" value="Quinoprotein alcohol dehydrogenase-like"/>
    <property type="match status" value="1"/>
</dbReference>